<sequence length="760" mass="84713">MKKNKTANIMAGVYTLIFVALFLVIAGRFLYIQATGEVSGVALGEWAEKQRSASFTMQAQRGKIMDKNGMVLAYDRPAYRMYAVLDEAYSENSPKALHVSNTEETAEKLAPILEVDENEIKSILDDAVNTGKFQVEFGKLGRQLSQQVKEEIEDTEIPGIYFDEEPMRYYPNGIFASHIIGFAREIEEETEDGIEHNITGVTGMENVMNEVLGGKDGFISYQRDRYNKKLLDPDEIIQEPEDGDSVYLTLDQKIQTLLDDVMTQVDEQYNPAKMNAIIMDPKTGEILAMSTRPTYNPNSPDNVENWYNDPISSPFEPGSTFKIFTWAAAIEEGVYNGEETFKSGTYQPNERIEKIRDHNQGEGWGEISYDEGFMRSSNVAASKLLWEEIGADKYYEYIKAFGFEDPTGIDLPDEAVGRIQYNWPSEKLRTAFGQGTTVTPIQQMKAASAVVNDGKMVKPYVVDKIVDATTGNVMEETEPEYVGQPISAETAEQMRGLLTSVVNDENGTGAPYKLDDYIVGGKTGTAQMPDPEGGGYLTGRENYVFSFLGMAPMDNPQLMVYVSIQQPELEDTESGSAPLSFIFNNVVENSLHYLDVEPDEDESDGIDEVEFPEVVDESTENIQSDLEEKGLRPIVIGEGEKIISSNVEAGEKVLPNEKVLLLTDEPTMPDLAGWSLREVMEFANMLQLQTERFGNGYVTSQSIEVGKPIQEGDYLGFELEIPSGETSSDDNDDNDDSEDDEADTENDEENAAENEDSEEE</sequence>
<evidence type="ECO:0000259" key="9">
    <source>
        <dbReference type="PROSITE" id="PS51178"/>
    </source>
</evidence>
<dbReference type="InterPro" id="IPR005543">
    <property type="entry name" value="PASTA_dom"/>
</dbReference>
<dbReference type="RefSeq" id="WP_188737372.1">
    <property type="nucleotide sequence ID" value="NZ_BMLW01000016.1"/>
</dbReference>
<comment type="similarity">
    <text evidence="3">Belongs to the transpeptidase family.</text>
</comment>
<evidence type="ECO:0000256" key="6">
    <source>
        <dbReference type="ARBA" id="ARBA00034000"/>
    </source>
</evidence>
<dbReference type="SUPFAM" id="SSF56601">
    <property type="entry name" value="beta-lactamase/transpeptidase-like"/>
    <property type="match status" value="1"/>
</dbReference>
<dbReference type="InterPro" id="IPR001460">
    <property type="entry name" value="PCN-bd_Tpept"/>
</dbReference>
<dbReference type="Pfam" id="PF03717">
    <property type="entry name" value="PBP_dimer"/>
    <property type="match status" value="1"/>
</dbReference>
<dbReference type="Proteomes" id="UP000641206">
    <property type="component" value="Unassembled WGS sequence"/>
</dbReference>
<dbReference type="Pfam" id="PF00905">
    <property type="entry name" value="Transpeptidase"/>
    <property type="match status" value="1"/>
</dbReference>
<keyword evidence="8" id="KW-0812">Transmembrane</keyword>
<evidence type="ECO:0000256" key="5">
    <source>
        <dbReference type="ARBA" id="ARBA00023136"/>
    </source>
</evidence>
<comment type="pathway">
    <text evidence="2">Cell wall biogenesis; peptidoglycan biosynthesis.</text>
</comment>
<dbReference type="CDD" id="cd06576">
    <property type="entry name" value="PASTA_Pbp2x-like_1"/>
    <property type="match status" value="1"/>
</dbReference>
<dbReference type="InterPro" id="IPR012338">
    <property type="entry name" value="Beta-lactam/transpept-like"/>
</dbReference>
<dbReference type="EMBL" id="BMLW01000016">
    <property type="protein sequence ID" value="GGP15745.1"/>
    <property type="molecule type" value="Genomic_DNA"/>
</dbReference>
<dbReference type="Gene3D" id="3.40.710.10">
    <property type="entry name" value="DD-peptidase/beta-lactamase superfamily"/>
    <property type="match status" value="1"/>
</dbReference>
<dbReference type="SUPFAM" id="SSF54184">
    <property type="entry name" value="Penicillin-binding protein 2x (pbp-2x), c-terminal domain"/>
    <property type="match status" value="2"/>
</dbReference>
<dbReference type="SUPFAM" id="SSF56519">
    <property type="entry name" value="Penicillin binding protein dimerisation domain"/>
    <property type="match status" value="1"/>
</dbReference>
<dbReference type="InterPro" id="IPR050515">
    <property type="entry name" value="Beta-lactam/transpept"/>
</dbReference>
<dbReference type="EC" id="3.4.16.4" evidence="4"/>
<evidence type="ECO:0000256" key="7">
    <source>
        <dbReference type="SAM" id="MobiDB-lite"/>
    </source>
</evidence>
<keyword evidence="5 8" id="KW-0472">Membrane</keyword>
<comment type="subcellular location">
    <subcellularLocation>
        <location evidence="1">Membrane</location>
    </subcellularLocation>
</comment>
<dbReference type="SMART" id="SM00740">
    <property type="entry name" value="PASTA"/>
    <property type="match status" value="2"/>
</dbReference>
<dbReference type="Gene3D" id="3.30.70.2110">
    <property type="match status" value="1"/>
</dbReference>
<keyword evidence="8" id="KW-1133">Transmembrane helix</keyword>
<evidence type="ECO:0000313" key="11">
    <source>
        <dbReference type="Proteomes" id="UP000641206"/>
    </source>
</evidence>
<evidence type="ECO:0000256" key="3">
    <source>
        <dbReference type="ARBA" id="ARBA00007171"/>
    </source>
</evidence>
<reference evidence="11" key="1">
    <citation type="journal article" date="2019" name="Int. J. Syst. Evol. Microbiol.">
        <title>The Global Catalogue of Microorganisms (GCM) 10K type strain sequencing project: providing services to taxonomists for standard genome sequencing and annotation.</title>
        <authorList>
            <consortium name="The Broad Institute Genomics Platform"/>
            <consortium name="The Broad Institute Genome Sequencing Center for Infectious Disease"/>
            <person name="Wu L."/>
            <person name="Ma J."/>
        </authorList>
    </citation>
    <scope>NUCLEOTIDE SEQUENCE [LARGE SCALE GENOMIC DNA]</scope>
    <source>
        <strain evidence="11">CGMCC 1.7693</strain>
    </source>
</reference>
<evidence type="ECO:0000256" key="4">
    <source>
        <dbReference type="ARBA" id="ARBA00012448"/>
    </source>
</evidence>
<dbReference type="PROSITE" id="PS51178">
    <property type="entry name" value="PASTA"/>
    <property type="match status" value="1"/>
</dbReference>
<organism evidence="10 11">
    <name type="scientific">Oceanobacillus neutriphilus</name>
    <dbReference type="NCBI Taxonomy" id="531815"/>
    <lineage>
        <taxon>Bacteria</taxon>
        <taxon>Bacillati</taxon>
        <taxon>Bacillota</taxon>
        <taxon>Bacilli</taxon>
        <taxon>Bacillales</taxon>
        <taxon>Bacillaceae</taxon>
        <taxon>Oceanobacillus</taxon>
    </lineage>
</organism>
<feature type="compositionally biased region" description="Acidic residues" evidence="7">
    <location>
        <begin position="727"/>
        <end position="760"/>
    </location>
</feature>
<dbReference type="CDD" id="cd06575">
    <property type="entry name" value="PASTA_Pbp2x-like_2"/>
    <property type="match status" value="1"/>
</dbReference>
<evidence type="ECO:0000256" key="1">
    <source>
        <dbReference type="ARBA" id="ARBA00004370"/>
    </source>
</evidence>
<name>A0ABQ2P1B6_9BACI</name>
<gene>
    <name evidence="10" type="ORF">GCM10011346_44910</name>
</gene>
<dbReference type="PANTHER" id="PTHR30627">
    <property type="entry name" value="PEPTIDOGLYCAN D,D-TRANSPEPTIDASE"/>
    <property type="match status" value="1"/>
</dbReference>
<comment type="catalytic activity">
    <reaction evidence="6">
        <text>Preferential cleavage: (Ac)2-L-Lys-D-Ala-|-D-Ala. Also transpeptidation of peptidyl-alanyl moieties that are N-acyl substituents of D-alanine.</text>
        <dbReference type="EC" id="3.4.16.4"/>
    </reaction>
</comment>
<dbReference type="InterPro" id="IPR036138">
    <property type="entry name" value="PBP_dimer_sf"/>
</dbReference>
<proteinExistence type="inferred from homology"/>
<evidence type="ECO:0000256" key="2">
    <source>
        <dbReference type="ARBA" id="ARBA00004752"/>
    </source>
</evidence>
<dbReference type="Pfam" id="PF03793">
    <property type="entry name" value="PASTA"/>
    <property type="match status" value="2"/>
</dbReference>
<dbReference type="InterPro" id="IPR005311">
    <property type="entry name" value="PBP_dimer"/>
</dbReference>
<dbReference type="Gene3D" id="3.90.1310.10">
    <property type="entry name" value="Penicillin-binding protein 2a (Domain 2)"/>
    <property type="match status" value="1"/>
</dbReference>
<feature type="domain" description="PASTA" evidence="9">
    <location>
        <begin position="605"/>
        <end position="665"/>
    </location>
</feature>
<comment type="caution">
    <text evidence="10">The sequence shown here is derived from an EMBL/GenBank/DDBJ whole genome shotgun (WGS) entry which is preliminary data.</text>
</comment>
<dbReference type="PANTHER" id="PTHR30627:SF26">
    <property type="entry name" value="PENICILLIN-BINDING PROTEIN 2B"/>
    <property type="match status" value="1"/>
</dbReference>
<evidence type="ECO:0000256" key="8">
    <source>
        <dbReference type="SAM" id="Phobius"/>
    </source>
</evidence>
<keyword evidence="11" id="KW-1185">Reference proteome</keyword>
<protein>
    <recommendedName>
        <fullName evidence="4">serine-type D-Ala-D-Ala carboxypeptidase</fullName>
        <ecNumber evidence="4">3.4.16.4</ecNumber>
    </recommendedName>
</protein>
<feature type="region of interest" description="Disordered" evidence="7">
    <location>
        <begin position="717"/>
        <end position="760"/>
    </location>
</feature>
<feature type="transmembrane region" description="Helical" evidence="8">
    <location>
        <begin position="12"/>
        <end position="31"/>
    </location>
</feature>
<evidence type="ECO:0000313" key="10">
    <source>
        <dbReference type="EMBL" id="GGP15745.1"/>
    </source>
</evidence>
<accession>A0ABQ2P1B6</accession>
<dbReference type="Gene3D" id="2.20.70.70">
    <property type="match status" value="1"/>
</dbReference>